<dbReference type="PANTHER" id="PTHR48153:SF4">
    <property type="entry name" value="UBIQUITIN CARBOXYL-TERMINAL HYDROLASE MUG105"/>
    <property type="match status" value="1"/>
</dbReference>
<feature type="domain" description="UFSP1/2/DUB catalytic" evidence="2">
    <location>
        <begin position="331"/>
        <end position="436"/>
    </location>
</feature>
<dbReference type="Proteomes" id="UP000639772">
    <property type="component" value="Chromosome 6"/>
</dbReference>
<evidence type="ECO:0000259" key="2">
    <source>
        <dbReference type="Pfam" id="PF07910"/>
    </source>
</evidence>
<dbReference type="EMBL" id="JADCNM010000006">
    <property type="protein sequence ID" value="KAG0477681.1"/>
    <property type="molecule type" value="Genomic_DNA"/>
</dbReference>
<accession>A0A835QQE5</accession>
<dbReference type="OrthoDB" id="288987at2759"/>
<dbReference type="Pfam" id="PF07910">
    <property type="entry name" value="Peptidase_C78"/>
    <property type="match status" value="2"/>
</dbReference>
<protein>
    <recommendedName>
        <fullName evidence="2">UFSP1/2/DUB catalytic domain-containing protein</fullName>
    </recommendedName>
</protein>
<dbReference type="AlphaFoldDB" id="A0A835QQE5"/>
<name>A0A835QQE5_VANPL</name>
<comment type="caution">
    <text evidence="3">The sequence shown here is derived from an EMBL/GenBank/DDBJ whole genome shotgun (WGS) entry which is preliminary data.</text>
</comment>
<dbReference type="GO" id="GO:0019783">
    <property type="term" value="F:ubiquitin-like protein peptidase activity"/>
    <property type="evidence" value="ECO:0007669"/>
    <property type="project" value="UniProtKB-ARBA"/>
</dbReference>
<keyword evidence="1" id="KW-0378">Hydrolase</keyword>
<evidence type="ECO:0000313" key="4">
    <source>
        <dbReference type="Proteomes" id="UP000639772"/>
    </source>
</evidence>
<dbReference type="PANTHER" id="PTHR48153">
    <property type="entry name" value="UFM1-SPECIFIC PROTEASE 2"/>
    <property type="match status" value="1"/>
</dbReference>
<sequence>MANGKILRDILSQPLENQRVNKETRISIMLSICPFCQRNVPSADLEWHANNHFSEDDIEMDMQLAKQISLEQTTSTLMDVPVYLGESSNDFWGSHAQISMPNFSRNLFGSAQVLLEERLSRLLALQTKGNFYKVNGGLMSLLGTCLELESRRFKSVISGYIDHYQSIKSEDSSWGCGWRNIQMLCSHLLVQREETREVLFGAAGFVPDIPSLQRWLEIAWERGFDLPGSHHFNNQVFGSRKWIGTTECAAVLRSFGLRARIIDFDSLSTSSPSTSNTWNHRQFANHSSHYRDKLREKPVYGPMDKFLQRCNGDKDRNYDYFNPSKKNEGEASDHVLLEWVWDYFTSDVGCKLDDVPDFFTSQRSPLYFQQDGHSRTIVGIQMQKHLEGSQQRYNLLILDPEHRTKDLENSLRHNNGWQKLLKRGAHTLKKQQYQLCYIDPGIACGKELEDLKTINSQVVGRLSF</sequence>
<organism evidence="3 4">
    <name type="scientific">Vanilla planifolia</name>
    <name type="common">Vanilla</name>
    <dbReference type="NCBI Taxonomy" id="51239"/>
    <lineage>
        <taxon>Eukaryota</taxon>
        <taxon>Viridiplantae</taxon>
        <taxon>Streptophyta</taxon>
        <taxon>Embryophyta</taxon>
        <taxon>Tracheophyta</taxon>
        <taxon>Spermatophyta</taxon>
        <taxon>Magnoliopsida</taxon>
        <taxon>Liliopsida</taxon>
        <taxon>Asparagales</taxon>
        <taxon>Orchidaceae</taxon>
        <taxon>Vanilloideae</taxon>
        <taxon>Vanilleae</taxon>
        <taxon>Vanilla</taxon>
    </lineage>
</organism>
<evidence type="ECO:0000256" key="1">
    <source>
        <dbReference type="ARBA" id="ARBA00022801"/>
    </source>
</evidence>
<dbReference type="Gene3D" id="3.90.70.130">
    <property type="match status" value="2"/>
</dbReference>
<dbReference type="InterPro" id="IPR012462">
    <property type="entry name" value="UFSP1/2_DUB_cat"/>
</dbReference>
<proteinExistence type="predicted"/>
<gene>
    <name evidence="3" type="ORF">HPP92_012400</name>
</gene>
<feature type="domain" description="UFSP1/2/DUB catalytic" evidence="2">
    <location>
        <begin position="158"/>
        <end position="288"/>
    </location>
</feature>
<evidence type="ECO:0000313" key="3">
    <source>
        <dbReference type="EMBL" id="KAG0477681.1"/>
    </source>
</evidence>
<reference evidence="3 4" key="1">
    <citation type="journal article" date="2020" name="Nat. Food">
        <title>A phased Vanilla planifolia genome enables genetic improvement of flavour and production.</title>
        <authorList>
            <person name="Hasing T."/>
            <person name="Tang H."/>
            <person name="Brym M."/>
            <person name="Khazi F."/>
            <person name="Huang T."/>
            <person name="Chambers A.H."/>
        </authorList>
    </citation>
    <scope>NUCLEOTIDE SEQUENCE [LARGE SCALE GENOMIC DNA]</scope>
    <source>
        <tissue evidence="3">Leaf</tissue>
    </source>
</reference>